<comment type="caution">
    <text evidence="4">The sequence shown here is derived from an EMBL/GenBank/DDBJ whole genome shotgun (WGS) entry which is preliminary data.</text>
</comment>
<dbReference type="CDD" id="cd12148">
    <property type="entry name" value="fungal_TF_MHR"/>
    <property type="match status" value="1"/>
</dbReference>
<feature type="region of interest" description="Disordered" evidence="2">
    <location>
        <begin position="1"/>
        <end position="21"/>
    </location>
</feature>
<reference evidence="4 5" key="1">
    <citation type="journal article" date="2018" name="Sci. Rep.">
        <title>Characterisation of pathogen-specific regions and novel effector candidates in Fusarium oxysporum f. sp. cepae.</title>
        <authorList>
            <person name="Armitage A.D."/>
            <person name="Taylor A."/>
            <person name="Sobczyk M.K."/>
            <person name="Baxter L."/>
            <person name="Greenfield B.P."/>
            <person name="Bates H.J."/>
            <person name="Wilson F."/>
            <person name="Jackson A.C."/>
            <person name="Ott S."/>
            <person name="Harrison R.J."/>
            <person name="Clarkson J.P."/>
        </authorList>
    </citation>
    <scope>NUCLEOTIDE SEQUENCE [LARGE SCALE GENOMIC DNA]</scope>
    <source>
        <strain evidence="4 5">Fp_A8</strain>
    </source>
</reference>
<organism evidence="4 5">
    <name type="scientific">Gibberella intermedia</name>
    <name type="common">Bulb rot disease fungus</name>
    <name type="synonym">Fusarium proliferatum</name>
    <dbReference type="NCBI Taxonomy" id="948311"/>
    <lineage>
        <taxon>Eukaryota</taxon>
        <taxon>Fungi</taxon>
        <taxon>Dikarya</taxon>
        <taxon>Ascomycota</taxon>
        <taxon>Pezizomycotina</taxon>
        <taxon>Sordariomycetes</taxon>
        <taxon>Hypocreomycetidae</taxon>
        <taxon>Hypocreales</taxon>
        <taxon>Nectriaceae</taxon>
        <taxon>Fusarium</taxon>
        <taxon>Fusarium fujikuroi species complex</taxon>
    </lineage>
</organism>
<dbReference type="PANTHER" id="PTHR47425:SF2">
    <property type="entry name" value="FARB-RELATED"/>
    <property type="match status" value="1"/>
</dbReference>
<dbReference type="GO" id="GO:0006351">
    <property type="term" value="P:DNA-templated transcription"/>
    <property type="evidence" value="ECO:0007669"/>
    <property type="project" value="InterPro"/>
</dbReference>
<dbReference type="InterPro" id="IPR007219">
    <property type="entry name" value="XnlR_reg_dom"/>
</dbReference>
<evidence type="ECO:0000256" key="2">
    <source>
        <dbReference type="SAM" id="MobiDB-lite"/>
    </source>
</evidence>
<protein>
    <recommendedName>
        <fullName evidence="3">Xylanolytic transcriptional activator regulatory domain-containing protein</fullName>
    </recommendedName>
</protein>
<dbReference type="PANTHER" id="PTHR47425">
    <property type="entry name" value="FARB-RELATED"/>
    <property type="match status" value="1"/>
</dbReference>
<dbReference type="Proteomes" id="UP000283569">
    <property type="component" value="Unassembled WGS sequence"/>
</dbReference>
<accession>A0A420TCZ1</accession>
<sequence>MSVAETTAKPMSAPEEENDPLQVLTEAYLGTPKSAEAMPRQSPSHNQCQSRLEVTFAYYPFLCINNISSLHTDDINYLDAQGCFKLPESNSLDHLVRTFFQNAHPILPVVNEAEFWSAYDPSTSGGKTNRVPVILLSAMLFVACKYVDDDVVQGMQHDTAQEARDSFLRKTQLLYNQETESSPLILAQVSLLLAHWTPQKSSRTNRLSSQWLGRAIQHSQDAIYQAKVSTSVKSHFSQGNLERLLGCCILSDCIHSLYTRRPPMMPSGMIEAEGNCVVLSRADLSHEIGRSRVYSAEAKQQFIEAQEQMSALIIILRRVLALVYPQGGMATCRPASMLEGDKYKSRDCKSLLKAWYNDNLMPLSSGRDSALDSPVSLDDGTQTESSQTNPIALLVSMMHLHYE</sequence>
<dbReference type="EMBL" id="MRDB01000021">
    <property type="protein sequence ID" value="RKL39430.1"/>
    <property type="molecule type" value="Genomic_DNA"/>
</dbReference>
<gene>
    <name evidence="4" type="ORF">BFJ72_g6904</name>
</gene>
<dbReference type="AlphaFoldDB" id="A0A420TCZ1"/>
<keyword evidence="1" id="KW-0539">Nucleus</keyword>
<proteinExistence type="predicted"/>
<dbReference type="GO" id="GO:0008270">
    <property type="term" value="F:zinc ion binding"/>
    <property type="evidence" value="ECO:0007669"/>
    <property type="project" value="InterPro"/>
</dbReference>
<evidence type="ECO:0000256" key="1">
    <source>
        <dbReference type="ARBA" id="ARBA00023242"/>
    </source>
</evidence>
<dbReference type="InterPro" id="IPR052761">
    <property type="entry name" value="Fungal_Detox/Toxin_TFs"/>
</dbReference>
<dbReference type="Pfam" id="PF04082">
    <property type="entry name" value="Fungal_trans"/>
    <property type="match status" value="1"/>
</dbReference>
<dbReference type="GO" id="GO:0003677">
    <property type="term" value="F:DNA binding"/>
    <property type="evidence" value="ECO:0007669"/>
    <property type="project" value="InterPro"/>
</dbReference>
<evidence type="ECO:0000313" key="5">
    <source>
        <dbReference type="Proteomes" id="UP000283569"/>
    </source>
</evidence>
<feature type="domain" description="Xylanolytic transcriptional activator regulatory" evidence="3">
    <location>
        <begin position="98"/>
        <end position="324"/>
    </location>
</feature>
<name>A0A420TCZ1_GIBIN</name>
<evidence type="ECO:0000259" key="3">
    <source>
        <dbReference type="Pfam" id="PF04082"/>
    </source>
</evidence>
<evidence type="ECO:0000313" key="4">
    <source>
        <dbReference type="EMBL" id="RKL39430.1"/>
    </source>
</evidence>